<keyword evidence="2" id="KW-1185">Reference proteome</keyword>
<dbReference type="EMBL" id="JAODUO010000049">
    <property type="protein sequence ID" value="KAK2191621.1"/>
    <property type="molecule type" value="Genomic_DNA"/>
</dbReference>
<gene>
    <name evidence="1" type="ORF">NP493_50g05101</name>
</gene>
<sequence length="156" mass="17874">MTRRRRRAVLLAALRPHGRSRLRWEVILTVFDDRACEGMNCVMSSWRTRVFVVNEGRSSLTFARRNRIERYVLYARWRCCCRMQVTGHVVDQPSVPIVCALNFLPGSVAGVVARSSLLSSCIVRSRRAQRHHTDASVMNDRCCWLATVFSSGFTPN</sequence>
<accession>A0AAD9UJH2</accession>
<organism evidence="1 2">
    <name type="scientific">Ridgeia piscesae</name>
    <name type="common">Tubeworm</name>
    <dbReference type="NCBI Taxonomy" id="27915"/>
    <lineage>
        <taxon>Eukaryota</taxon>
        <taxon>Metazoa</taxon>
        <taxon>Spiralia</taxon>
        <taxon>Lophotrochozoa</taxon>
        <taxon>Annelida</taxon>
        <taxon>Polychaeta</taxon>
        <taxon>Sedentaria</taxon>
        <taxon>Canalipalpata</taxon>
        <taxon>Sabellida</taxon>
        <taxon>Siboglinidae</taxon>
        <taxon>Ridgeia</taxon>
    </lineage>
</organism>
<dbReference type="Proteomes" id="UP001209878">
    <property type="component" value="Unassembled WGS sequence"/>
</dbReference>
<evidence type="ECO:0000313" key="2">
    <source>
        <dbReference type="Proteomes" id="UP001209878"/>
    </source>
</evidence>
<name>A0AAD9UJH2_RIDPI</name>
<reference evidence="1" key="1">
    <citation type="journal article" date="2023" name="Mol. Biol. Evol.">
        <title>Third-Generation Sequencing Reveals the Adaptive Role of the Epigenome in Three Deep-Sea Polychaetes.</title>
        <authorList>
            <person name="Perez M."/>
            <person name="Aroh O."/>
            <person name="Sun Y."/>
            <person name="Lan Y."/>
            <person name="Juniper S.K."/>
            <person name="Young C.R."/>
            <person name="Angers B."/>
            <person name="Qian P.Y."/>
        </authorList>
    </citation>
    <scope>NUCLEOTIDE SEQUENCE</scope>
    <source>
        <strain evidence="1">R07B-5</strain>
    </source>
</reference>
<comment type="caution">
    <text evidence="1">The sequence shown here is derived from an EMBL/GenBank/DDBJ whole genome shotgun (WGS) entry which is preliminary data.</text>
</comment>
<proteinExistence type="predicted"/>
<protein>
    <submittedName>
        <fullName evidence="1">Uncharacterized protein</fullName>
    </submittedName>
</protein>
<dbReference type="AlphaFoldDB" id="A0AAD9UJH2"/>
<evidence type="ECO:0000313" key="1">
    <source>
        <dbReference type="EMBL" id="KAK2191621.1"/>
    </source>
</evidence>